<dbReference type="InterPro" id="IPR009057">
    <property type="entry name" value="Homeodomain-like_sf"/>
</dbReference>
<protein>
    <recommendedName>
        <fullName evidence="2 15">DNA-binding transcriptional regulator NtrC</fullName>
    </recommendedName>
    <alternativeName>
        <fullName evidence="15">Nitrogen regulation protein NR(I)</fullName>
    </alternativeName>
</protein>
<feature type="modified residue" description="4-aspartylphosphate" evidence="14">
    <location>
        <position position="55"/>
    </location>
</feature>
<feature type="domain" description="Response regulatory" evidence="17">
    <location>
        <begin position="4"/>
        <end position="120"/>
    </location>
</feature>
<keyword evidence="11 15" id="KW-0010">Activator</keyword>
<gene>
    <name evidence="18" type="primary">glnG</name>
    <name evidence="15" type="synonym">ntrC</name>
    <name evidence="18" type="ORF">AB5I84_12370</name>
</gene>
<keyword evidence="6 15" id="KW-0547">Nucleotide-binding</keyword>
<dbReference type="PROSITE" id="PS00676">
    <property type="entry name" value="SIGMA54_INTERACT_2"/>
    <property type="match status" value="1"/>
</dbReference>
<dbReference type="PANTHER" id="PTHR32071">
    <property type="entry name" value="TRANSCRIPTIONAL REGULATORY PROTEIN"/>
    <property type="match status" value="1"/>
</dbReference>
<comment type="function">
    <text evidence="15">Member of the two-component regulatory system NtrB/NtrC, which controls expression of the nitrogen-regulated (ntr) genes in response to nitrogen limitation. Phosphorylated NtrC binds directly to DNA and stimulates the formation of open promoter-sigma54-RNA polymerase complexes.</text>
</comment>
<dbReference type="Gene3D" id="1.10.10.60">
    <property type="entry name" value="Homeodomain-like"/>
    <property type="match status" value="1"/>
</dbReference>
<evidence type="ECO:0000256" key="13">
    <source>
        <dbReference type="ARBA" id="ARBA00023231"/>
    </source>
</evidence>
<keyword evidence="5 14" id="KW-0597">Phosphoprotein</keyword>
<keyword evidence="9 15" id="KW-0805">Transcription regulation</keyword>
<dbReference type="Gene3D" id="3.40.50.2300">
    <property type="match status" value="1"/>
</dbReference>
<dbReference type="InterPro" id="IPR027417">
    <property type="entry name" value="P-loop_NTPase"/>
</dbReference>
<dbReference type="Gene3D" id="3.40.50.300">
    <property type="entry name" value="P-loop containing nucleotide triphosphate hydrolases"/>
    <property type="match status" value="1"/>
</dbReference>
<dbReference type="SUPFAM" id="SSF52172">
    <property type="entry name" value="CheY-like"/>
    <property type="match status" value="1"/>
</dbReference>
<evidence type="ECO:0000256" key="9">
    <source>
        <dbReference type="ARBA" id="ARBA00023015"/>
    </source>
</evidence>
<keyword evidence="7 15" id="KW-0067">ATP-binding</keyword>
<organism evidence="18 19">
    <name type="scientific">Isoalcanivorax beigongshangi</name>
    <dbReference type="NCBI Taxonomy" id="3238810"/>
    <lineage>
        <taxon>Bacteria</taxon>
        <taxon>Pseudomonadati</taxon>
        <taxon>Pseudomonadota</taxon>
        <taxon>Gammaproteobacteria</taxon>
        <taxon>Oceanospirillales</taxon>
        <taxon>Alcanivoracaceae</taxon>
        <taxon>Isoalcanivorax</taxon>
    </lineage>
</organism>
<keyword evidence="8 15" id="KW-0902">Two-component regulatory system</keyword>
<dbReference type="NCBIfam" id="TIGR01818">
    <property type="entry name" value="ntrC"/>
    <property type="match status" value="1"/>
</dbReference>
<dbReference type="InterPro" id="IPR002197">
    <property type="entry name" value="HTH_Fis"/>
</dbReference>
<evidence type="ECO:0000256" key="8">
    <source>
        <dbReference type="ARBA" id="ARBA00023012"/>
    </source>
</evidence>
<evidence type="ECO:0000256" key="2">
    <source>
        <dbReference type="ARBA" id="ARBA00019059"/>
    </source>
</evidence>
<evidence type="ECO:0000256" key="7">
    <source>
        <dbReference type="ARBA" id="ARBA00022840"/>
    </source>
</evidence>
<dbReference type="Pfam" id="PF00158">
    <property type="entry name" value="Sigma54_activat"/>
    <property type="match status" value="1"/>
</dbReference>
<evidence type="ECO:0000256" key="10">
    <source>
        <dbReference type="ARBA" id="ARBA00023125"/>
    </source>
</evidence>
<dbReference type="InterPro" id="IPR025944">
    <property type="entry name" value="Sigma_54_int_dom_CS"/>
</dbReference>
<dbReference type="InterPro" id="IPR002078">
    <property type="entry name" value="Sigma_54_int"/>
</dbReference>
<keyword evidence="10 15" id="KW-0238">DNA-binding</keyword>
<dbReference type="CDD" id="cd00009">
    <property type="entry name" value="AAA"/>
    <property type="match status" value="1"/>
</dbReference>
<comment type="subcellular location">
    <subcellularLocation>
        <location evidence="1 15">Cytoplasm</location>
    </subcellularLocation>
</comment>
<evidence type="ECO:0000313" key="18">
    <source>
        <dbReference type="EMBL" id="MEY1662947.1"/>
    </source>
</evidence>
<evidence type="ECO:0000256" key="6">
    <source>
        <dbReference type="ARBA" id="ARBA00022741"/>
    </source>
</evidence>
<dbReference type="InterPro" id="IPR058031">
    <property type="entry name" value="AAA_lid_NorR"/>
</dbReference>
<dbReference type="SUPFAM" id="SSF46689">
    <property type="entry name" value="Homeodomain-like"/>
    <property type="match status" value="1"/>
</dbReference>
<evidence type="ECO:0000256" key="11">
    <source>
        <dbReference type="ARBA" id="ARBA00023159"/>
    </source>
</evidence>
<accession>A0ABV4AK85</accession>
<keyword evidence="19" id="KW-1185">Reference proteome</keyword>
<evidence type="ECO:0000256" key="1">
    <source>
        <dbReference type="ARBA" id="ARBA00004496"/>
    </source>
</evidence>
<dbReference type="InterPro" id="IPR025943">
    <property type="entry name" value="Sigma_54_int_dom_ATP-bd_2"/>
</dbReference>
<dbReference type="PROSITE" id="PS50110">
    <property type="entry name" value="RESPONSE_REGULATORY"/>
    <property type="match status" value="1"/>
</dbReference>
<evidence type="ECO:0000256" key="12">
    <source>
        <dbReference type="ARBA" id="ARBA00023163"/>
    </source>
</evidence>
<keyword evidence="3 15" id="KW-0963">Cytoplasm</keyword>
<evidence type="ECO:0000259" key="16">
    <source>
        <dbReference type="PROSITE" id="PS50045"/>
    </source>
</evidence>
<dbReference type="InterPro" id="IPR001789">
    <property type="entry name" value="Sig_transdc_resp-reg_receiver"/>
</dbReference>
<dbReference type="PANTHER" id="PTHR32071:SF95">
    <property type="entry name" value="DNA-BINDING TRANSCRIPTIONAL REGULATOR NTRC"/>
    <property type="match status" value="1"/>
</dbReference>
<evidence type="ECO:0000256" key="15">
    <source>
        <dbReference type="RuleBase" id="RU365013"/>
    </source>
</evidence>
<dbReference type="SMART" id="SM00382">
    <property type="entry name" value="AAA"/>
    <property type="match status" value="1"/>
</dbReference>
<evidence type="ECO:0000313" key="19">
    <source>
        <dbReference type="Proteomes" id="UP001562065"/>
    </source>
</evidence>
<evidence type="ECO:0000256" key="14">
    <source>
        <dbReference type="PROSITE-ProRule" id="PRU00169"/>
    </source>
</evidence>
<keyword evidence="12 15" id="KW-0804">Transcription</keyword>
<name>A0ABV4AK85_9GAMM</name>
<feature type="domain" description="Sigma-54 factor interaction" evidence="16">
    <location>
        <begin position="142"/>
        <end position="371"/>
    </location>
</feature>
<dbReference type="Pfam" id="PF02954">
    <property type="entry name" value="HTH_8"/>
    <property type="match status" value="1"/>
</dbReference>
<dbReference type="Gene3D" id="1.10.8.60">
    <property type="match status" value="1"/>
</dbReference>
<dbReference type="PROSITE" id="PS00688">
    <property type="entry name" value="SIGMA54_INTERACT_3"/>
    <property type="match status" value="1"/>
</dbReference>
<comment type="caution">
    <text evidence="18">The sequence shown here is derived from an EMBL/GenBank/DDBJ whole genome shotgun (WGS) entry which is preliminary data.</text>
</comment>
<proteinExistence type="predicted"/>
<dbReference type="InterPro" id="IPR003593">
    <property type="entry name" value="AAA+_ATPase"/>
</dbReference>
<dbReference type="Proteomes" id="UP001562065">
    <property type="component" value="Unassembled WGS sequence"/>
</dbReference>
<evidence type="ECO:0000256" key="3">
    <source>
        <dbReference type="ARBA" id="ARBA00022490"/>
    </source>
</evidence>
<dbReference type="InterPro" id="IPR011006">
    <property type="entry name" value="CheY-like_superfamily"/>
</dbReference>
<evidence type="ECO:0000256" key="5">
    <source>
        <dbReference type="ARBA" id="ARBA00022553"/>
    </source>
</evidence>
<dbReference type="InterPro" id="IPR025662">
    <property type="entry name" value="Sigma_54_int_dom_ATP-bd_1"/>
</dbReference>
<dbReference type="PROSITE" id="PS50045">
    <property type="entry name" value="SIGMA54_INTERACT_4"/>
    <property type="match status" value="1"/>
</dbReference>
<dbReference type="PRINTS" id="PR01590">
    <property type="entry name" value="HTHFIS"/>
</dbReference>
<evidence type="ECO:0000256" key="4">
    <source>
        <dbReference type="ARBA" id="ARBA00022491"/>
    </source>
</evidence>
<dbReference type="SMART" id="SM00448">
    <property type="entry name" value="REC"/>
    <property type="match status" value="1"/>
</dbReference>
<evidence type="ECO:0000259" key="17">
    <source>
        <dbReference type="PROSITE" id="PS50110"/>
    </source>
</evidence>
<dbReference type="InterPro" id="IPR010114">
    <property type="entry name" value="Transcript_reg_NtrC"/>
</dbReference>
<dbReference type="Pfam" id="PF25601">
    <property type="entry name" value="AAA_lid_14"/>
    <property type="match status" value="1"/>
</dbReference>
<keyword evidence="4 15" id="KW-0678">Repressor</keyword>
<dbReference type="RefSeq" id="WP_369456217.1">
    <property type="nucleotide sequence ID" value="NZ_JBGCUO010000002.1"/>
</dbReference>
<dbReference type="NCBIfam" id="NF008176">
    <property type="entry name" value="PRK10923.1"/>
    <property type="match status" value="1"/>
</dbReference>
<dbReference type="PROSITE" id="PS00675">
    <property type="entry name" value="SIGMA54_INTERACT_1"/>
    <property type="match status" value="1"/>
</dbReference>
<sequence length="474" mass="52423">MTATVWVIDDDHAIRWVLDKALEQADLTSRCFDNADDPLNALDAGEPGPDVLISDVRMPGTDGLRLLRTVQRRYPDIPVIIMTAHSDLESAVASYQGGAFEYLPKPFDVDEAVALVRRAVRYRRNRDGEPTAAVAAPPPTDIIGEAPAMQEVFRAIGRLAHSPVTVLINGQSGTGKELVARALHRHSVRSDGPFVALNMAAIPKDLIESELFGHEKGAFTNANAQRLGRFEQAHGGTLFLDEIGDMPAEAQTRLLRVLQESEFYRVGGTQAIRVDVRIIAATHQDLEQKVQRGEFREDLFHRLNVIRIHLPRLAERREDIPRLAQHFLQQAARELGMEVKSLHPDAATFLSSLPWPGNVRQLENTCRWLTVMASGRQVLVDDLPPELVPVAASDSGGGGWERPLKRWAERALMQGEQGLLAQAVPTFERTLLEVALAHTGGRRGEAAELLGWGRNTLTRKLKELQLDALAADED</sequence>
<dbReference type="EMBL" id="JBGCUO010000002">
    <property type="protein sequence ID" value="MEY1662947.1"/>
    <property type="molecule type" value="Genomic_DNA"/>
</dbReference>
<keyword evidence="13 15" id="KW-0535">Nitrogen fixation</keyword>
<dbReference type="Pfam" id="PF00072">
    <property type="entry name" value="Response_reg"/>
    <property type="match status" value="1"/>
</dbReference>
<reference evidence="18 19" key="1">
    <citation type="submission" date="2024-07" db="EMBL/GenBank/DDBJ databases">
        <authorList>
            <person name="Ren Q."/>
        </authorList>
    </citation>
    <scope>NUCLEOTIDE SEQUENCE [LARGE SCALE GENOMIC DNA]</scope>
    <source>
        <strain evidence="18 19">REN37</strain>
    </source>
</reference>
<dbReference type="SUPFAM" id="SSF52540">
    <property type="entry name" value="P-loop containing nucleoside triphosphate hydrolases"/>
    <property type="match status" value="1"/>
</dbReference>